<dbReference type="GeneID" id="89336053"/>
<dbReference type="Proteomes" id="UP001432202">
    <property type="component" value="Chromosome"/>
</dbReference>
<gene>
    <name evidence="1" type="ORF">V6M85_04755</name>
</gene>
<keyword evidence="2" id="KW-1185">Reference proteome</keyword>
<evidence type="ECO:0000313" key="2">
    <source>
        <dbReference type="Proteomes" id="UP001432202"/>
    </source>
</evidence>
<accession>A0AAX4L416</accession>
<proteinExistence type="predicted"/>
<dbReference type="EMBL" id="CP146016">
    <property type="protein sequence ID" value="WWQ61392.1"/>
    <property type="molecule type" value="Genomic_DNA"/>
</dbReference>
<reference evidence="1 2" key="1">
    <citation type="submission" date="2024-02" db="EMBL/GenBank/DDBJ databases">
        <title>STSV induces naive adaptation in Sulfolobus.</title>
        <authorList>
            <person name="Xiang X."/>
            <person name="Song M."/>
        </authorList>
    </citation>
    <scope>NUCLEOTIDE SEQUENCE [LARGE SCALE GENOMIC DNA]</scope>
    <source>
        <strain evidence="1 2">RT2</strain>
    </source>
</reference>
<dbReference type="RefSeq" id="WP_338603651.1">
    <property type="nucleotide sequence ID" value="NZ_CP146016.1"/>
</dbReference>
<organism evidence="1 2">
    <name type="scientific">Sulfolobus tengchongensis</name>
    <dbReference type="NCBI Taxonomy" id="207809"/>
    <lineage>
        <taxon>Archaea</taxon>
        <taxon>Thermoproteota</taxon>
        <taxon>Thermoprotei</taxon>
        <taxon>Sulfolobales</taxon>
        <taxon>Sulfolobaceae</taxon>
        <taxon>Sulfolobus</taxon>
    </lineage>
</organism>
<protein>
    <submittedName>
        <fullName evidence="1">Uncharacterized protein</fullName>
    </submittedName>
</protein>
<name>A0AAX4L416_9CREN</name>
<evidence type="ECO:0000313" key="1">
    <source>
        <dbReference type="EMBL" id="WWQ61392.1"/>
    </source>
</evidence>
<sequence length="78" mass="9201">MIVLIKYRVLDKNIRKIVDSLRKLPFIKEIVFYSGEKSSISANNYKIWEEGSDLNPIDEIYDVKILELTRRMYFPACG</sequence>
<dbReference type="AlphaFoldDB" id="A0AAX4L416"/>